<evidence type="ECO:0000256" key="1">
    <source>
        <dbReference type="ARBA" id="ARBA00004651"/>
    </source>
</evidence>
<feature type="domain" description="ABC3 transporter permease C-terminal" evidence="8">
    <location>
        <begin position="268"/>
        <end position="385"/>
    </location>
</feature>
<evidence type="ECO:0000313" key="10">
    <source>
        <dbReference type="EMBL" id="MBD8020497.1"/>
    </source>
</evidence>
<evidence type="ECO:0000256" key="5">
    <source>
        <dbReference type="ARBA" id="ARBA00023136"/>
    </source>
</evidence>
<gene>
    <name evidence="10" type="ORF">H9634_06870</name>
</gene>
<feature type="transmembrane region" description="Helical" evidence="7">
    <location>
        <begin position="355"/>
        <end position="382"/>
    </location>
</feature>
<evidence type="ECO:0000259" key="8">
    <source>
        <dbReference type="Pfam" id="PF02687"/>
    </source>
</evidence>
<dbReference type="InterPro" id="IPR050250">
    <property type="entry name" value="Macrolide_Exporter_MacB"/>
</dbReference>
<dbReference type="EMBL" id="JACSPY010000005">
    <property type="protein sequence ID" value="MBD8020497.1"/>
    <property type="molecule type" value="Genomic_DNA"/>
</dbReference>
<dbReference type="Pfam" id="PF02687">
    <property type="entry name" value="FtsX"/>
    <property type="match status" value="1"/>
</dbReference>
<sequence length="393" mass="41827">MTRIVSLLAEAWQELRIHKLRVLLSLIGVGVAVCALTLVVALGAIAERVSTEYMERVGGRPVTLSMYPSQLSTASEYEVFRDRLDAEAERFDISYITALSEGYGPIAVNGTPYDVNLNAVDPSFKVMRHQVVTAGRWFEAGDEQNMSPPVVVSSNFLDQTGVSAADLPRTITTPTGAQATVIGVVQGGGVMEDPTVFFLPQHMAVMNPDEGFDSLRVDLWVPEHNAKTLQKQLGPALKASLGVQSVERSDFAAQGDMGLGMLKAILLSISGIIMAMGVLGMINIAVVTIQQRIREIGIRRSFGASTGRVFFSVMMESVVGTFVAGVVGVGAAILLLRNPLVAQVLFDGLQDTPPFPISAALLGIVVALAVGGLAGLIPALVATRIRIIDAIRT</sequence>
<dbReference type="RefSeq" id="WP_191725959.1">
    <property type="nucleotide sequence ID" value="NZ_JACSPY010000005.1"/>
</dbReference>
<comment type="subcellular location">
    <subcellularLocation>
        <location evidence="1">Cell membrane</location>
        <topology evidence="1">Multi-pass membrane protein</topology>
    </subcellularLocation>
</comment>
<evidence type="ECO:0000256" key="7">
    <source>
        <dbReference type="SAM" id="Phobius"/>
    </source>
</evidence>
<dbReference type="PANTHER" id="PTHR30572">
    <property type="entry name" value="MEMBRANE COMPONENT OF TRANSPORTER-RELATED"/>
    <property type="match status" value="1"/>
</dbReference>
<dbReference type="Pfam" id="PF12704">
    <property type="entry name" value="MacB_PCD"/>
    <property type="match status" value="1"/>
</dbReference>
<feature type="domain" description="MacB-like periplasmic core" evidence="9">
    <location>
        <begin position="23"/>
        <end position="200"/>
    </location>
</feature>
<protein>
    <submittedName>
        <fullName evidence="10">ABC transporter permease</fullName>
    </submittedName>
</protein>
<reference evidence="10 11" key="1">
    <citation type="submission" date="2020-08" db="EMBL/GenBank/DDBJ databases">
        <title>A Genomic Blueprint of the Chicken Gut Microbiome.</title>
        <authorList>
            <person name="Gilroy R."/>
            <person name="Ravi A."/>
            <person name="Getino M."/>
            <person name="Pursley I."/>
            <person name="Horton D.L."/>
            <person name="Alikhan N.-F."/>
            <person name="Baker D."/>
            <person name="Gharbi K."/>
            <person name="Hall N."/>
            <person name="Watson M."/>
            <person name="Adriaenssens E.M."/>
            <person name="Foster-Nyarko E."/>
            <person name="Jarju S."/>
            <person name="Secka A."/>
            <person name="Antonio M."/>
            <person name="Oren A."/>
            <person name="Chaudhuri R."/>
            <person name="La Ragione R.M."/>
            <person name="Hildebrand F."/>
            <person name="Pallen M.J."/>
        </authorList>
    </citation>
    <scope>NUCLEOTIDE SEQUENCE [LARGE SCALE GENOMIC DNA]</scope>
    <source>
        <strain evidence="10 11">Re57</strain>
    </source>
</reference>
<comment type="caution">
    <text evidence="10">The sequence shown here is derived from an EMBL/GenBank/DDBJ whole genome shotgun (WGS) entry which is preliminary data.</text>
</comment>
<keyword evidence="4 7" id="KW-1133">Transmembrane helix</keyword>
<comment type="similarity">
    <text evidence="6">Belongs to the ABC-4 integral membrane protein family.</text>
</comment>
<organism evidence="10 11">
    <name type="scientific">Brevibacterium gallinarum</name>
    <dbReference type="NCBI Taxonomy" id="2762220"/>
    <lineage>
        <taxon>Bacteria</taxon>
        <taxon>Bacillati</taxon>
        <taxon>Actinomycetota</taxon>
        <taxon>Actinomycetes</taxon>
        <taxon>Micrococcales</taxon>
        <taxon>Brevibacteriaceae</taxon>
        <taxon>Brevibacterium</taxon>
    </lineage>
</organism>
<keyword evidence="3 7" id="KW-0812">Transmembrane</keyword>
<feature type="transmembrane region" description="Helical" evidence="7">
    <location>
        <begin position="309"/>
        <end position="335"/>
    </location>
</feature>
<evidence type="ECO:0000313" key="11">
    <source>
        <dbReference type="Proteomes" id="UP000651517"/>
    </source>
</evidence>
<dbReference type="InterPro" id="IPR025857">
    <property type="entry name" value="MacB_PCD"/>
</dbReference>
<feature type="transmembrane region" description="Helical" evidence="7">
    <location>
        <begin position="264"/>
        <end position="289"/>
    </location>
</feature>
<keyword evidence="2" id="KW-1003">Cell membrane</keyword>
<accession>A0ABR8WU96</accession>
<feature type="transmembrane region" description="Helical" evidence="7">
    <location>
        <begin position="20"/>
        <end position="46"/>
    </location>
</feature>
<evidence type="ECO:0000256" key="6">
    <source>
        <dbReference type="ARBA" id="ARBA00038076"/>
    </source>
</evidence>
<keyword evidence="11" id="KW-1185">Reference proteome</keyword>
<dbReference type="PANTHER" id="PTHR30572:SF4">
    <property type="entry name" value="ABC TRANSPORTER PERMEASE YTRF"/>
    <property type="match status" value="1"/>
</dbReference>
<dbReference type="Proteomes" id="UP000651517">
    <property type="component" value="Unassembled WGS sequence"/>
</dbReference>
<evidence type="ECO:0000256" key="4">
    <source>
        <dbReference type="ARBA" id="ARBA00022989"/>
    </source>
</evidence>
<keyword evidence="5 7" id="KW-0472">Membrane</keyword>
<evidence type="ECO:0000256" key="2">
    <source>
        <dbReference type="ARBA" id="ARBA00022475"/>
    </source>
</evidence>
<name>A0ABR8WU96_9MICO</name>
<dbReference type="InterPro" id="IPR003838">
    <property type="entry name" value="ABC3_permease_C"/>
</dbReference>
<evidence type="ECO:0000259" key="9">
    <source>
        <dbReference type="Pfam" id="PF12704"/>
    </source>
</evidence>
<evidence type="ECO:0000256" key="3">
    <source>
        <dbReference type="ARBA" id="ARBA00022692"/>
    </source>
</evidence>
<proteinExistence type="inferred from homology"/>